<feature type="transmembrane region" description="Helical" evidence="1">
    <location>
        <begin position="6"/>
        <end position="25"/>
    </location>
</feature>
<name>A0A2U8I613_9GAMM</name>
<organism evidence="2 3">
    <name type="scientific">Candidatus Fukatsuia symbiotica</name>
    <dbReference type="NCBI Taxonomy" id="1878942"/>
    <lineage>
        <taxon>Bacteria</taxon>
        <taxon>Pseudomonadati</taxon>
        <taxon>Pseudomonadota</taxon>
        <taxon>Gammaproteobacteria</taxon>
        <taxon>Enterobacterales</taxon>
        <taxon>Yersiniaceae</taxon>
        <taxon>Candidatus Fukatsuia</taxon>
    </lineage>
</organism>
<keyword evidence="1" id="KW-0812">Transmembrane</keyword>
<dbReference type="AlphaFoldDB" id="A0A2U8I613"/>
<gene>
    <name evidence="2" type="ORF">CCS41_09230</name>
</gene>
<evidence type="ECO:0000256" key="1">
    <source>
        <dbReference type="SAM" id="Phobius"/>
    </source>
</evidence>
<dbReference type="Proteomes" id="UP000261875">
    <property type="component" value="Chromosome"/>
</dbReference>
<sequence>MINKNSVLITLIIFISIFILLSQTMNIELITLRKSIYDIPEHVIRTMKQTVKHTVKQTVKHTFLS</sequence>
<keyword evidence="1" id="KW-1133">Transmembrane helix</keyword>
<keyword evidence="3" id="KW-1185">Reference proteome</keyword>
<evidence type="ECO:0000313" key="3">
    <source>
        <dbReference type="Proteomes" id="UP000261875"/>
    </source>
</evidence>
<keyword evidence="1" id="KW-0472">Membrane</keyword>
<dbReference type="EMBL" id="CP021659">
    <property type="protein sequence ID" value="AWK14613.1"/>
    <property type="molecule type" value="Genomic_DNA"/>
</dbReference>
<reference evidence="2 3" key="1">
    <citation type="submission" date="2017-05" db="EMBL/GenBank/DDBJ databases">
        <title>Genome sequence of Candidatus Fukatsuia symbiotica and Candidatus Hamiltonella defensa from Acyrthosiphon pisum strain 5D.</title>
        <authorList>
            <person name="Patel V.A."/>
            <person name="Chevignon G."/>
            <person name="Russell J.A."/>
            <person name="Oliver K.M."/>
        </authorList>
    </citation>
    <scope>NUCLEOTIDE SEQUENCE [LARGE SCALE GENOMIC DNA]</scope>
    <source>
        <strain evidence="2 3">5D</strain>
    </source>
</reference>
<dbReference type="KEGG" id="fsm:CCS41_09230"/>
<dbReference type="STRING" id="1878942.GCA_900128755_01434"/>
<accession>A0A2U8I613</accession>
<proteinExistence type="predicted"/>
<evidence type="ECO:0000313" key="2">
    <source>
        <dbReference type="EMBL" id="AWK14613.1"/>
    </source>
</evidence>
<protein>
    <submittedName>
        <fullName evidence="2">Uncharacterized protein</fullName>
    </submittedName>
</protein>